<dbReference type="InterPro" id="IPR041577">
    <property type="entry name" value="RT_RNaseH_2"/>
</dbReference>
<organism evidence="4 5">
    <name type="scientific">Nyssa sinensis</name>
    <dbReference type="NCBI Taxonomy" id="561372"/>
    <lineage>
        <taxon>Eukaryota</taxon>
        <taxon>Viridiplantae</taxon>
        <taxon>Streptophyta</taxon>
        <taxon>Embryophyta</taxon>
        <taxon>Tracheophyta</taxon>
        <taxon>Spermatophyta</taxon>
        <taxon>Magnoliopsida</taxon>
        <taxon>eudicotyledons</taxon>
        <taxon>Gunneridae</taxon>
        <taxon>Pentapetalae</taxon>
        <taxon>asterids</taxon>
        <taxon>Cornales</taxon>
        <taxon>Nyssaceae</taxon>
        <taxon>Nyssa</taxon>
    </lineage>
</organism>
<dbReference type="Pfam" id="PF17919">
    <property type="entry name" value="RT_RNaseH_2"/>
    <property type="match status" value="1"/>
</dbReference>
<dbReference type="InterPro" id="IPR050951">
    <property type="entry name" value="Retrovirus_Pol_polyprotein"/>
</dbReference>
<dbReference type="EMBL" id="CM018031">
    <property type="protein sequence ID" value="KAA8550106.1"/>
    <property type="molecule type" value="Genomic_DNA"/>
</dbReference>
<dbReference type="GO" id="GO:0003824">
    <property type="term" value="F:catalytic activity"/>
    <property type="evidence" value="ECO:0007669"/>
    <property type="project" value="UniProtKB-KW"/>
</dbReference>
<dbReference type="InterPro" id="IPR043502">
    <property type="entry name" value="DNA/RNA_pol_sf"/>
</dbReference>
<feature type="region of interest" description="Disordered" evidence="2">
    <location>
        <begin position="1"/>
        <end position="27"/>
    </location>
</feature>
<accession>A0A5J5C573</accession>
<evidence type="ECO:0000259" key="3">
    <source>
        <dbReference type="Pfam" id="PF17919"/>
    </source>
</evidence>
<dbReference type="PANTHER" id="PTHR37984">
    <property type="entry name" value="PROTEIN CBG26694"/>
    <property type="match status" value="1"/>
</dbReference>
<dbReference type="Proteomes" id="UP000325577">
    <property type="component" value="Linkage Group LG0"/>
</dbReference>
<keyword evidence="1" id="KW-0511">Multifunctional enzyme</keyword>
<dbReference type="SUPFAM" id="SSF56672">
    <property type="entry name" value="DNA/RNA polymerases"/>
    <property type="match status" value="1"/>
</dbReference>
<dbReference type="AlphaFoldDB" id="A0A5J5C573"/>
<keyword evidence="5" id="KW-1185">Reference proteome</keyword>
<gene>
    <name evidence="4" type="ORF">F0562_001790</name>
</gene>
<dbReference type="OrthoDB" id="415724at2759"/>
<protein>
    <recommendedName>
        <fullName evidence="3">Reverse transcriptase/retrotransposon-derived protein RNase H-like domain-containing protein</fullName>
    </recommendedName>
</protein>
<proteinExistence type="predicted"/>
<feature type="domain" description="Reverse transcriptase/retrotransposon-derived protein RNase H-like" evidence="3">
    <location>
        <begin position="119"/>
        <end position="186"/>
    </location>
</feature>
<evidence type="ECO:0000256" key="1">
    <source>
        <dbReference type="ARBA" id="ARBA00023268"/>
    </source>
</evidence>
<evidence type="ECO:0000313" key="4">
    <source>
        <dbReference type="EMBL" id="KAA8550106.1"/>
    </source>
</evidence>
<evidence type="ECO:0000313" key="5">
    <source>
        <dbReference type="Proteomes" id="UP000325577"/>
    </source>
</evidence>
<dbReference type="PANTHER" id="PTHR37984:SF5">
    <property type="entry name" value="PROTEIN NYNRIN-LIKE"/>
    <property type="match status" value="1"/>
</dbReference>
<name>A0A5J5C573_9ASTE</name>
<evidence type="ECO:0000256" key="2">
    <source>
        <dbReference type="SAM" id="MobiDB-lite"/>
    </source>
</evidence>
<sequence length="187" mass="21597">MKNVGDRISPPRAHLTTERDKTRDDDNQYDANSLLLTEARPQPFKVEARINILAFDGTIDTEKLDSWVDQLETYFMLYGFSSGKKVAFARLKLTSHALAWWNAFLKTNDDREANQVFAWTKQHEYTFLLLKRKINEASVLALPDLQKPFEIEGDASGYTMRVVLMQEGRSIEYHLEMFPGATKNYPT</sequence>
<feature type="compositionally biased region" description="Basic and acidic residues" evidence="2">
    <location>
        <begin position="15"/>
        <end position="26"/>
    </location>
</feature>
<reference evidence="4 5" key="1">
    <citation type="submission" date="2019-09" db="EMBL/GenBank/DDBJ databases">
        <title>A chromosome-level genome assembly of the Chinese tupelo Nyssa sinensis.</title>
        <authorList>
            <person name="Yang X."/>
            <person name="Kang M."/>
            <person name="Yang Y."/>
            <person name="Xiong H."/>
            <person name="Wang M."/>
            <person name="Zhang Z."/>
            <person name="Wang Z."/>
            <person name="Wu H."/>
            <person name="Ma T."/>
            <person name="Liu J."/>
            <person name="Xi Z."/>
        </authorList>
    </citation>
    <scope>NUCLEOTIDE SEQUENCE [LARGE SCALE GENOMIC DNA]</scope>
    <source>
        <strain evidence="4">J267</strain>
        <tissue evidence="4">Leaf</tissue>
    </source>
</reference>